<comment type="caution">
    <text evidence="2">The sequence shown here is derived from an EMBL/GenBank/DDBJ whole genome shotgun (WGS) entry which is preliminary data.</text>
</comment>
<dbReference type="InterPro" id="IPR029069">
    <property type="entry name" value="HotDog_dom_sf"/>
</dbReference>
<dbReference type="CDD" id="cd03443">
    <property type="entry name" value="PaaI_thioesterase"/>
    <property type="match status" value="1"/>
</dbReference>
<dbReference type="PANTHER" id="PTHR47260:SF6">
    <property type="entry name" value="THIOESTERASE DOMAIN-CONTAINING PROTEIN"/>
    <property type="match status" value="1"/>
</dbReference>
<dbReference type="Proteomes" id="UP000829685">
    <property type="component" value="Unassembled WGS sequence"/>
</dbReference>
<keyword evidence="3" id="KW-1185">Reference proteome</keyword>
<name>A0A9P9WTT7_9PEZI</name>
<protein>
    <recommendedName>
        <fullName evidence="1">Thioesterase domain-containing protein</fullName>
    </recommendedName>
</protein>
<accession>A0A9P9WTT7</accession>
<evidence type="ECO:0000313" key="2">
    <source>
        <dbReference type="EMBL" id="KAI1879259.1"/>
    </source>
</evidence>
<evidence type="ECO:0000313" key="3">
    <source>
        <dbReference type="Proteomes" id="UP000829685"/>
    </source>
</evidence>
<organism evidence="2 3">
    <name type="scientific">Neoarthrinium moseri</name>
    <dbReference type="NCBI Taxonomy" id="1658444"/>
    <lineage>
        <taxon>Eukaryota</taxon>
        <taxon>Fungi</taxon>
        <taxon>Dikarya</taxon>
        <taxon>Ascomycota</taxon>
        <taxon>Pezizomycotina</taxon>
        <taxon>Sordariomycetes</taxon>
        <taxon>Xylariomycetidae</taxon>
        <taxon>Amphisphaeriales</taxon>
        <taxon>Apiosporaceae</taxon>
        <taxon>Neoarthrinium</taxon>
    </lineage>
</organism>
<proteinExistence type="predicted"/>
<dbReference type="Gene3D" id="3.10.129.10">
    <property type="entry name" value="Hotdog Thioesterase"/>
    <property type="match status" value="1"/>
</dbReference>
<evidence type="ECO:0000259" key="1">
    <source>
        <dbReference type="Pfam" id="PF03061"/>
    </source>
</evidence>
<dbReference type="OrthoDB" id="506431at2759"/>
<dbReference type="PANTHER" id="PTHR47260">
    <property type="entry name" value="UPF0644 PROTEIN PB2B4.06"/>
    <property type="match status" value="1"/>
</dbReference>
<gene>
    <name evidence="2" type="ORF">JX265_002213</name>
</gene>
<reference evidence="2" key="1">
    <citation type="submission" date="2021-03" db="EMBL/GenBank/DDBJ databases">
        <title>Revisited historic fungal species revealed as producer of novel bioactive compounds through whole genome sequencing and comparative genomics.</title>
        <authorList>
            <person name="Vignolle G.A."/>
            <person name="Hochenegger N."/>
            <person name="Mach R.L."/>
            <person name="Mach-Aigner A.R."/>
            <person name="Javad Rahimi M."/>
            <person name="Salim K.A."/>
            <person name="Chan C.M."/>
            <person name="Lim L.B.L."/>
            <person name="Cai F."/>
            <person name="Druzhinina I.S."/>
            <person name="U'Ren J.M."/>
            <person name="Derntl C."/>
        </authorList>
    </citation>
    <scope>NUCLEOTIDE SEQUENCE</scope>
    <source>
        <strain evidence="2">TUCIM 5799</strain>
    </source>
</reference>
<sequence>MASTPDSTPSDLAHFLRIPWCAKYLNEPLVHVWAPPPSRILKPTGEDTLWSTTLNTRETFSAFIAFYNKPEQPTARVDQVRAFLTADHGLQGYPGVIHGGIVATILDEVTGLLPTLNRDRTAFPRISYMTAYLNTTYRQPVRTPATILVSATITKSEGRKLYIKGTIQDEAGTVLAEADVLFVALKHRL</sequence>
<dbReference type="SUPFAM" id="SSF54637">
    <property type="entry name" value="Thioesterase/thiol ester dehydrase-isomerase"/>
    <property type="match status" value="1"/>
</dbReference>
<dbReference type="EMBL" id="JAFIMR010000004">
    <property type="protein sequence ID" value="KAI1879259.1"/>
    <property type="molecule type" value="Genomic_DNA"/>
</dbReference>
<dbReference type="Pfam" id="PF03061">
    <property type="entry name" value="4HBT"/>
    <property type="match status" value="1"/>
</dbReference>
<feature type="domain" description="Thioesterase" evidence="1">
    <location>
        <begin position="95"/>
        <end position="175"/>
    </location>
</feature>
<dbReference type="AlphaFoldDB" id="A0A9P9WTT7"/>
<dbReference type="InterPro" id="IPR052061">
    <property type="entry name" value="PTE-AB_protein"/>
</dbReference>
<dbReference type="InterPro" id="IPR006683">
    <property type="entry name" value="Thioestr_dom"/>
</dbReference>